<evidence type="ECO:0000313" key="2">
    <source>
        <dbReference type="EMBL" id="QDT97475.1"/>
    </source>
</evidence>
<protein>
    <recommendedName>
        <fullName evidence="4">DUF3352 domain-containing protein</fullName>
    </recommendedName>
</protein>
<organism evidence="2 3">
    <name type="scientific">Gimesia aquarii</name>
    <dbReference type="NCBI Taxonomy" id="2527964"/>
    <lineage>
        <taxon>Bacteria</taxon>
        <taxon>Pseudomonadati</taxon>
        <taxon>Planctomycetota</taxon>
        <taxon>Planctomycetia</taxon>
        <taxon>Planctomycetales</taxon>
        <taxon>Planctomycetaceae</taxon>
        <taxon>Gimesia</taxon>
    </lineage>
</organism>
<feature type="chain" id="PRO_5021721952" description="DUF3352 domain-containing protein" evidence="1">
    <location>
        <begin position="27"/>
        <end position="584"/>
    </location>
</feature>
<dbReference type="Proteomes" id="UP000318704">
    <property type="component" value="Chromosome"/>
</dbReference>
<evidence type="ECO:0000256" key="1">
    <source>
        <dbReference type="SAM" id="SignalP"/>
    </source>
</evidence>
<dbReference type="AlphaFoldDB" id="A0A517VWU3"/>
<dbReference type="RefSeq" id="WP_144985821.1">
    <property type="nucleotide sequence ID" value="NZ_CP037920.1"/>
</dbReference>
<dbReference type="EMBL" id="CP037920">
    <property type="protein sequence ID" value="QDT97475.1"/>
    <property type="molecule type" value="Genomic_DNA"/>
</dbReference>
<proteinExistence type="predicted"/>
<sequence precursor="true">MRKPFLLCTLMLMQAILLLTGQVGFAQDRISAAQRIPADTLLYFSVPDVEQFGEQWSKSSMGQITHDEAFADMKKDLVELIEKYSQKFEEETDLSLDQVMGIPSREISLAFVKTSDGKLGGVAFMDYGESGEILEKILTKTADALDKKGAQRSINSAEGTKITVYSFGDDDADAGPVKVPLAKKFAYFLKDKTLVVSNDDKILESVLSKWDGQNQDSLANKKEYQYIQQKCSEPGAPAVMQWYMNPIGTLQTVLGIASRANPQVAMVQGFLPALGITNLKAVGGTSYLATENFDSISRTFTFVELPTSGIISMFKCPAVAQQPPEWVSDKVSSYYSINWGIESAYDSIETLFDGFQGRPGALAAIVDQLADKPDGPKIHIKKDIVDNLSGRVQVATEIIDGEQIDLTKLSGQFTVALGLKNSDAFQKIISSLTARDDFPGQAREFQGTTLYEIPGAVLNTPTDAAFCIAENQLFVANDVKQIERVLRKDRGVGSLLNSADYKRISETFPEKTSIITYQNSDAQIHALYEMLLKNRSAVDIEGVDLGKMPSFEVIQKYLPISGGYTVPDDQGFLTSTFTVKKSSR</sequence>
<name>A0A517VWU3_9PLAN</name>
<feature type="signal peptide" evidence="1">
    <location>
        <begin position="1"/>
        <end position="26"/>
    </location>
</feature>
<evidence type="ECO:0008006" key="4">
    <source>
        <dbReference type="Google" id="ProtNLM"/>
    </source>
</evidence>
<gene>
    <name evidence="2" type="ORF">V144x_29500</name>
</gene>
<evidence type="ECO:0000313" key="3">
    <source>
        <dbReference type="Proteomes" id="UP000318704"/>
    </source>
</evidence>
<keyword evidence="1" id="KW-0732">Signal</keyword>
<reference evidence="2 3" key="1">
    <citation type="submission" date="2019-03" db="EMBL/GenBank/DDBJ databases">
        <title>Deep-cultivation of Planctomycetes and their phenomic and genomic characterization uncovers novel biology.</title>
        <authorList>
            <person name="Wiegand S."/>
            <person name="Jogler M."/>
            <person name="Boedeker C."/>
            <person name="Pinto D."/>
            <person name="Vollmers J."/>
            <person name="Rivas-Marin E."/>
            <person name="Kohn T."/>
            <person name="Peeters S.H."/>
            <person name="Heuer A."/>
            <person name="Rast P."/>
            <person name="Oberbeckmann S."/>
            <person name="Bunk B."/>
            <person name="Jeske O."/>
            <person name="Meyerdierks A."/>
            <person name="Storesund J.E."/>
            <person name="Kallscheuer N."/>
            <person name="Luecker S."/>
            <person name="Lage O.M."/>
            <person name="Pohl T."/>
            <person name="Merkel B.J."/>
            <person name="Hornburger P."/>
            <person name="Mueller R.-W."/>
            <person name="Bruemmer F."/>
            <person name="Labrenz M."/>
            <person name="Spormann A.M."/>
            <person name="Op den Camp H."/>
            <person name="Overmann J."/>
            <person name="Amann R."/>
            <person name="Jetten M.S.M."/>
            <person name="Mascher T."/>
            <person name="Medema M.H."/>
            <person name="Devos D.P."/>
            <person name="Kaster A.-K."/>
            <person name="Ovreas L."/>
            <person name="Rohde M."/>
            <person name="Galperin M.Y."/>
            <person name="Jogler C."/>
        </authorList>
    </citation>
    <scope>NUCLEOTIDE SEQUENCE [LARGE SCALE GENOMIC DNA]</scope>
    <source>
        <strain evidence="2 3">V144</strain>
    </source>
</reference>
<accession>A0A517VWU3</accession>
<dbReference type="KEGG" id="gaw:V144x_29500"/>